<keyword evidence="2" id="KW-1185">Reference proteome</keyword>
<dbReference type="EMBL" id="JASNFN010000004">
    <property type="protein sequence ID" value="MDP5182167.1"/>
    <property type="molecule type" value="Genomic_DNA"/>
</dbReference>
<gene>
    <name evidence="1" type="ORF">QOZ88_05920</name>
</gene>
<organism evidence="1 2">
    <name type="scientific">Blastococcus carthaginiensis</name>
    <dbReference type="NCBI Taxonomy" id="3050034"/>
    <lineage>
        <taxon>Bacteria</taxon>
        <taxon>Bacillati</taxon>
        <taxon>Actinomycetota</taxon>
        <taxon>Actinomycetes</taxon>
        <taxon>Geodermatophilales</taxon>
        <taxon>Geodermatophilaceae</taxon>
        <taxon>Blastococcus</taxon>
    </lineage>
</organism>
<proteinExistence type="predicted"/>
<protein>
    <submittedName>
        <fullName evidence="1">Uncharacterized protein</fullName>
    </submittedName>
</protein>
<dbReference type="RefSeq" id="WP_305998869.1">
    <property type="nucleotide sequence ID" value="NZ_JASNFN010000004.1"/>
</dbReference>
<sequence length="112" mass="11046">MPRTLINPQPVDAAGVKPAYTAADGVNGNSFRLASGTALHVKNGSAAAVTATIPTAMTVDGLAVADRAVSIPAGEDRLIALGTNAAYVQPGGVAHLDLSATASVTVAVLTIP</sequence>
<evidence type="ECO:0000313" key="1">
    <source>
        <dbReference type="EMBL" id="MDP5182167.1"/>
    </source>
</evidence>
<comment type="caution">
    <text evidence="1">The sequence shown here is derived from an EMBL/GenBank/DDBJ whole genome shotgun (WGS) entry which is preliminary data.</text>
</comment>
<dbReference type="Proteomes" id="UP001233673">
    <property type="component" value="Unassembled WGS sequence"/>
</dbReference>
<reference evidence="2" key="1">
    <citation type="submission" date="2023-05" db="EMBL/GenBank/DDBJ databases">
        <title>Draft genome of Pseudofrankia sp. BMG5.37.</title>
        <authorList>
            <person name="Gtari M."/>
            <person name="Ghodhbane F."/>
            <person name="Sbissi I."/>
        </authorList>
    </citation>
    <scope>NUCLEOTIDE SEQUENCE [LARGE SCALE GENOMIC DNA]</scope>
    <source>
        <strain evidence="2">BMG 814</strain>
    </source>
</reference>
<name>A0ABT9I9C1_9ACTN</name>
<accession>A0ABT9I9C1</accession>
<evidence type="ECO:0000313" key="2">
    <source>
        <dbReference type="Proteomes" id="UP001233673"/>
    </source>
</evidence>